<proteinExistence type="predicted"/>
<reference evidence="1 2" key="2">
    <citation type="journal article" date="2022" name="Mol. Biol. Evol.">
        <title>Comparative Genomics Reveals Insights into the Divergent Evolution of Astigmatic Mites and Household Pest Adaptations.</title>
        <authorList>
            <person name="Xiong Q."/>
            <person name="Wan A.T."/>
            <person name="Liu X."/>
            <person name="Fung C.S."/>
            <person name="Xiao X."/>
            <person name="Malainual N."/>
            <person name="Hou J."/>
            <person name="Wang L."/>
            <person name="Wang M."/>
            <person name="Yang K.Y."/>
            <person name="Cui Y."/>
            <person name="Leung E.L."/>
            <person name="Nong W."/>
            <person name="Shin S.K."/>
            <person name="Au S.W."/>
            <person name="Jeong K.Y."/>
            <person name="Chew F.T."/>
            <person name="Hui J.H."/>
            <person name="Leung T.F."/>
            <person name="Tungtrongchitr A."/>
            <person name="Zhong N."/>
            <person name="Liu Z."/>
            <person name="Tsui S.K."/>
        </authorList>
    </citation>
    <scope>NUCLEOTIDE SEQUENCE [LARGE SCALE GENOMIC DNA]</scope>
    <source>
        <strain evidence="1">Derp</strain>
    </source>
</reference>
<reference evidence="1 2" key="1">
    <citation type="journal article" date="2018" name="J. Allergy Clin. Immunol.">
        <title>High-quality assembly of Dermatophagoides pteronyssinus genome and transcriptome reveals a wide range of novel allergens.</title>
        <authorList>
            <person name="Liu X.Y."/>
            <person name="Yang K.Y."/>
            <person name="Wang M.Q."/>
            <person name="Kwok J.S."/>
            <person name="Zeng X."/>
            <person name="Yang Z."/>
            <person name="Xiao X.J."/>
            <person name="Lau C.P."/>
            <person name="Li Y."/>
            <person name="Huang Z.M."/>
            <person name="Ba J.G."/>
            <person name="Yim A.K."/>
            <person name="Ouyang C.Y."/>
            <person name="Ngai S.M."/>
            <person name="Chan T.F."/>
            <person name="Leung E.L."/>
            <person name="Liu L."/>
            <person name="Liu Z.G."/>
            <person name="Tsui S.K."/>
        </authorList>
    </citation>
    <scope>NUCLEOTIDE SEQUENCE [LARGE SCALE GENOMIC DNA]</scope>
    <source>
        <strain evidence="1">Derp</strain>
    </source>
</reference>
<keyword evidence="2" id="KW-1185">Reference proteome</keyword>
<comment type="caution">
    <text evidence="1">The sequence shown here is derived from an EMBL/GenBank/DDBJ whole genome shotgun (WGS) entry which is preliminary data.</text>
</comment>
<gene>
    <name evidence="1" type="ORF">DERP_010687</name>
</gene>
<sequence>MSWWWWTPNPFWLDRVIQSILAKYSIFIVDMNEYIINNRQDSILRKSHTYLHGSFTLSH</sequence>
<evidence type="ECO:0000313" key="2">
    <source>
        <dbReference type="Proteomes" id="UP000887458"/>
    </source>
</evidence>
<name>A0ABQ8JAL4_DERPT</name>
<dbReference type="Proteomes" id="UP000887458">
    <property type="component" value="Unassembled WGS sequence"/>
</dbReference>
<evidence type="ECO:0000313" key="1">
    <source>
        <dbReference type="EMBL" id="KAH9419475.1"/>
    </source>
</evidence>
<dbReference type="EMBL" id="NJHN03000059">
    <property type="protein sequence ID" value="KAH9419475.1"/>
    <property type="molecule type" value="Genomic_DNA"/>
</dbReference>
<accession>A0ABQ8JAL4</accession>
<protein>
    <submittedName>
        <fullName evidence="1">Uncharacterized protein</fullName>
    </submittedName>
</protein>
<organism evidence="1 2">
    <name type="scientific">Dermatophagoides pteronyssinus</name>
    <name type="common">European house dust mite</name>
    <dbReference type="NCBI Taxonomy" id="6956"/>
    <lineage>
        <taxon>Eukaryota</taxon>
        <taxon>Metazoa</taxon>
        <taxon>Ecdysozoa</taxon>
        <taxon>Arthropoda</taxon>
        <taxon>Chelicerata</taxon>
        <taxon>Arachnida</taxon>
        <taxon>Acari</taxon>
        <taxon>Acariformes</taxon>
        <taxon>Sarcoptiformes</taxon>
        <taxon>Astigmata</taxon>
        <taxon>Psoroptidia</taxon>
        <taxon>Analgoidea</taxon>
        <taxon>Pyroglyphidae</taxon>
        <taxon>Dermatophagoidinae</taxon>
        <taxon>Dermatophagoides</taxon>
    </lineage>
</organism>